<evidence type="ECO:0000313" key="8">
    <source>
        <dbReference type="Proteomes" id="UP001251217"/>
    </source>
</evidence>
<dbReference type="Pfam" id="PF00171">
    <property type="entry name" value="Aldedh"/>
    <property type="match status" value="1"/>
</dbReference>
<dbReference type="Gene3D" id="3.40.309.10">
    <property type="entry name" value="Aldehyde Dehydrogenase, Chain A, domain 2"/>
    <property type="match status" value="1"/>
</dbReference>
<dbReference type="EMBL" id="JAVDWW010000013">
    <property type="protein sequence ID" value="MDR7172554.1"/>
    <property type="molecule type" value="Genomic_DNA"/>
</dbReference>
<dbReference type="InterPro" id="IPR015590">
    <property type="entry name" value="Aldehyde_DH_dom"/>
</dbReference>
<dbReference type="CDD" id="cd07087">
    <property type="entry name" value="ALDH_F3-13-14_CALDH-like"/>
    <property type="match status" value="1"/>
</dbReference>
<dbReference type="Proteomes" id="UP001251217">
    <property type="component" value="Unassembled WGS sequence"/>
</dbReference>
<dbReference type="GO" id="GO:0004029">
    <property type="term" value="F:aldehyde dehydrogenase (NAD+) activity"/>
    <property type="evidence" value="ECO:0007669"/>
    <property type="project" value="UniProtKB-EC"/>
</dbReference>
<dbReference type="SUPFAM" id="SSF53720">
    <property type="entry name" value="ALDH-like"/>
    <property type="match status" value="1"/>
</dbReference>
<feature type="active site" evidence="4">
    <location>
        <position position="223"/>
    </location>
</feature>
<dbReference type="InterPro" id="IPR029510">
    <property type="entry name" value="Ald_DH_CS_GLU"/>
</dbReference>
<evidence type="ECO:0000256" key="5">
    <source>
        <dbReference type="RuleBase" id="RU003345"/>
    </source>
</evidence>
<gene>
    <name evidence="7" type="ORF">J2W56_006319</name>
</gene>
<keyword evidence="2 3" id="KW-0560">Oxidoreductase</keyword>
<dbReference type="InterPro" id="IPR016162">
    <property type="entry name" value="Ald_DH_N"/>
</dbReference>
<comment type="caution">
    <text evidence="7">The sequence shown here is derived from an EMBL/GenBank/DDBJ whole genome shotgun (WGS) entry which is preliminary data.</text>
</comment>
<feature type="domain" description="Aldehyde dehydrogenase" evidence="6">
    <location>
        <begin position="5"/>
        <end position="436"/>
    </location>
</feature>
<dbReference type="PANTHER" id="PTHR43570">
    <property type="entry name" value="ALDEHYDE DEHYDROGENASE"/>
    <property type="match status" value="1"/>
</dbReference>
<dbReference type="PIRSF" id="PIRSF036492">
    <property type="entry name" value="ALDH"/>
    <property type="match status" value="1"/>
</dbReference>
<protein>
    <recommendedName>
        <fullName evidence="3">Aldehyde dehydrogenase</fullName>
    </recommendedName>
</protein>
<organism evidence="7 8">
    <name type="scientific">Nocardia kruczakiae</name>
    <dbReference type="NCBI Taxonomy" id="261477"/>
    <lineage>
        <taxon>Bacteria</taxon>
        <taxon>Bacillati</taxon>
        <taxon>Actinomycetota</taxon>
        <taxon>Actinomycetes</taxon>
        <taxon>Mycobacteriales</taxon>
        <taxon>Nocardiaceae</taxon>
        <taxon>Nocardia</taxon>
    </lineage>
</organism>
<sequence>MTAAATAKTSGAFDQDFTADLDSARAAFGSGRTRSLSWRTAQLEGLLRFIDECEPEIAAAVESDLGRSPMATFMADIGPVRHEIRHTLSHLAHWMRPNPVRMSAATAPGKAWSLPEPLGVVLILGTWNFPVLLTVQPLVSALAAGNTVVLKPSDAAGRTGALLARLLPRYVDPEAVRVVLGDGKVNRRLLEQRFDHIFFTGSTTVGKAVMTAAAQHLTPVTLELGGKSPVIVTADADLEVAARRIAWAKSINAGQTCIAPDYVLVEDAVRPQLVERLLAELPAHGSNDTTRIVNERQLDRLAGALASHGGEQFGGVIDRAKLTLTPALVTDPDPSSELMREEIFGPILPLLSVENVRHAIEFVNRRPKPLALYLFTSSRDTERTVLEQTSSGAVVVNHLLYHLLVPELPFGGVGDSGLGNYHGKHGFDTFSHYKAVLRKPSRPDPAAAYPPYGATMQKILRRLMG</sequence>
<comment type="similarity">
    <text evidence="1 3 5">Belongs to the aldehyde dehydrogenase family.</text>
</comment>
<dbReference type="PROSITE" id="PS00687">
    <property type="entry name" value="ALDEHYDE_DEHYDR_GLU"/>
    <property type="match status" value="1"/>
</dbReference>
<accession>A0ABU1XPU3</accession>
<dbReference type="InterPro" id="IPR016161">
    <property type="entry name" value="Ald_DH/histidinol_DH"/>
</dbReference>
<evidence type="ECO:0000313" key="7">
    <source>
        <dbReference type="EMBL" id="MDR7172554.1"/>
    </source>
</evidence>
<name>A0ABU1XPU3_9NOCA</name>
<evidence type="ECO:0000259" key="6">
    <source>
        <dbReference type="Pfam" id="PF00171"/>
    </source>
</evidence>
<dbReference type="InterPro" id="IPR012394">
    <property type="entry name" value="Aldehyde_DH_NAD(P)"/>
</dbReference>
<evidence type="ECO:0000256" key="4">
    <source>
        <dbReference type="PROSITE-ProRule" id="PRU10007"/>
    </source>
</evidence>
<evidence type="ECO:0000256" key="3">
    <source>
        <dbReference type="PIRNR" id="PIRNR036492"/>
    </source>
</evidence>
<dbReference type="PANTHER" id="PTHR43570:SF16">
    <property type="entry name" value="ALDEHYDE DEHYDROGENASE TYPE III, ISOFORM Q"/>
    <property type="match status" value="1"/>
</dbReference>
<keyword evidence="8" id="KW-1185">Reference proteome</keyword>
<evidence type="ECO:0000256" key="1">
    <source>
        <dbReference type="ARBA" id="ARBA00009986"/>
    </source>
</evidence>
<proteinExistence type="inferred from homology"/>
<evidence type="ECO:0000256" key="2">
    <source>
        <dbReference type="ARBA" id="ARBA00023002"/>
    </source>
</evidence>
<dbReference type="InterPro" id="IPR016163">
    <property type="entry name" value="Ald_DH_C"/>
</dbReference>
<dbReference type="RefSeq" id="WP_310407517.1">
    <property type="nucleotide sequence ID" value="NZ_JAVDWW010000013.1"/>
</dbReference>
<reference evidence="7 8" key="1">
    <citation type="submission" date="2023-07" db="EMBL/GenBank/DDBJ databases">
        <title>Sorghum-associated microbial communities from plants grown in Nebraska, USA.</title>
        <authorList>
            <person name="Schachtman D."/>
        </authorList>
    </citation>
    <scope>NUCLEOTIDE SEQUENCE [LARGE SCALE GENOMIC DNA]</scope>
    <source>
        <strain evidence="7 8">4272</strain>
    </source>
</reference>
<dbReference type="Gene3D" id="3.40.605.10">
    <property type="entry name" value="Aldehyde Dehydrogenase, Chain A, domain 1"/>
    <property type="match status" value="1"/>
</dbReference>